<dbReference type="Gene3D" id="3.30.465.10">
    <property type="match status" value="1"/>
</dbReference>
<evidence type="ECO:0000313" key="6">
    <source>
        <dbReference type="EMBL" id="KEI43152.1"/>
    </source>
</evidence>
<dbReference type="EMBL" id="JNVU01000048">
    <property type="protein sequence ID" value="KEI43152.1"/>
    <property type="molecule type" value="Genomic_DNA"/>
</dbReference>
<keyword evidence="4" id="KW-0560">Oxidoreductase</keyword>
<dbReference type="STRING" id="28042.GU90_18690"/>
<dbReference type="SUPFAM" id="SSF55103">
    <property type="entry name" value="FAD-linked oxidases, C-terminal domain"/>
    <property type="match status" value="1"/>
</dbReference>
<keyword evidence="2" id="KW-0285">Flavoprotein</keyword>
<dbReference type="PANTHER" id="PTHR11748:SF103">
    <property type="entry name" value="GLYCOLATE OXIDASE SUBUNIT GLCE"/>
    <property type="match status" value="1"/>
</dbReference>
<dbReference type="Proteomes" id="UP000031419">
    <property type="component" value="Unassembled WGS sequence"/>
</dbReference>
<evidence type="ECO:0000259" key="5">
    <source>
        <dbReference type="PROSITE" id="PS51387"/>
    </source>
</evidence>
<proteinExistence type="predicted"/>
<evidence type="ECO:0000256" key="3">
    <source>
        <dbReference type="ARBA" id="ARBA00022827"/>
    </source>
</evidence>
<comment type="cofactor">
    <cofactor evidence="1">
        <name>FAD</name>
        <dbReference type="ChEBI" id="CHEBI:57692"/>
    </cofactor>
</comment>
<keyword evidence="7" id="KW-1185">Reference proteome</keyword>
<dbReference type="eggNOG" id="COG0277">
    <property type="taxonomic scope" value="Bacteria"/>
</dbReference>
<dbReference type="InterPro" id="IPR004113">
    <property type="entry name" value="FAD-bd_oxidored_4_C"/>
</dbReference>
<reference evidence="6 7" key="1">
    <citation type="submission" date="2014-06" db="EMBL/GenBank/DDBJ databases">
        <title>Saccharopolyspora rectivirgula DSM-43113 Genome sequencing.</title>
        <authorList>
            <person name="Barrera C."/>
            <person name="Millon L."/>
            <person name="Rognon B."/>
            <person name="Zaugg C."/>
            <person name="Monod M."/>
        </authorList>
    </citation>
    <scope>NUCLEOTIDE SEQUENCE [LARGE SCALE GENOMIC DNA]</scope>
    <source>
        <strain evidence="6 7">DSM 43113</strain>
    </source>
</reference>
<evidence type="ECO:0000256" key="1">
    <source>
        <dbReference type="ARBA" id="ARBA00001974"/>
    </source>
</evidence>
<dbReference type="GO" id="GO:0071949">
    <property type="term" value="F:FAD binding"/>
    <property type="evidence" value="ECO:0007669"/>
    <property type="project" value="InterPro"/>
</dbReference>
<name>A0A073AVT8_9PSEU</name>
<dbReference type="InterPro" id="IPR016166">
    <property type="entry name" value="FAD-bd_PCMH"/>
</dbReference>
<organism evidence="6 7">
    <name type="scientific">Saccharopolyspora rectivirgula</name>
    <dbReference type="NCBI Taxonomy" id="28042"/>
    <lineage>
        <taxon>Bacteria</taxon>
        <taxon>Bacillati</taxon>
        <taxon>Actinomycetota</taxon>
        <taxon>Actinomycetes</taxon>
        <taxon>Pseudonocardiales</taxon>
        <taxon>Pseudonocardiaceae</taxon>
        <taxon>Saccharopolyspora</taxon>
    </lineage>
</organism>
<dbReference type="Pfam" id="PF01565">
    <property type="entry name" value="FAD_binding_4"/>
    <property type="match status" value="1"/>
</dbReference>
<accession>A0A073AVT8</accession>
<dbReference type="AlphaFoldDB" id="A0A073AVT8"/>
<feature type="domain" description="FAD-binding PCMH-type" evidence="5">
    <location>
        <begin position="30"/>
        <end position="209"/>
    </location>
</feature>
<protein>
    <submittedName>
        <fullName evidence="6">FAD-binding protein</fullName>
    </submittedName>
</protein>
<dbReference type="GO" id="GO:0016491">
    <property type="term" value="F:oxidoreductase activity"/>
    <property type="evidence" value="ECO:0007669"/>
    <property type="project" value="UniProtKB-KW"/>
</dbReference>
<dbReference type="PROSITE" id="PS51387">
    <property type="entry name" value="FAD_PCMH"/>
    <property type="match status" value="1"/>
</dbReference>
<evidence type="ECO:0000313" key="7">
    <source>
        <dbReference type="Proteomes" id="UP000031419"/>
    </source>
</evidence>
<dbReference type="RefSeq" id="WP_029720314.1">
    <property type="nucleotide sequence ID" value="NZ_JAJUIW010000001.1"/>
</dbReference>
<gene>
    <name evidence="6" type="ORF">GU90_18690</name>
</gene>
<dbReference type="InterPro" id="IPR006094">
    <property type="entry name" value="Oxid_FAD_bind_N"/>
</dbReference>
<dbReference type="InterPro" id="IPR016169">
    <property type="entry name" value="FAD-bd_PCMH_sub2"/>
</dbReference>
<dbReference type="InterPro" id="IPR036318">
    <property type="entry name" value="FAD-bd_PCMH-like_sf"/>
</dbReference>
<keyword evidence="3" id="KW-0274">FAD</keyword>
<sequence>MVTASSTARAALEAAAGKENLREATETDAIGGVQPKWCARASDTEQVAAVLRAASEHGLRVVPKGSGSKLHWGTPPRAVDLLLDLSTSSGVVEHAAGDLVVHAKAGTPLAEINRTVEKTGQQLAISQPFPTATVGGAIATGLSGPQRHLFGGVRDLLIGITVVRADGTITKSGGKVVKNVAGYDLGKIYTGSFGTLGVITEAVFRLHPLSAEYRWITATADTTAEAAGIADAVRRSQAVPTGIEVHATTDGPITVCAQLEGRPEATHQRATELASALGNNTEVTPQPPAWWAQLPFPTGTGMRIGIKPADLDQLLTTARRAAQDNDLQLELTGAAGLGVLHAGLAPDTEPTAAARFVEAIRNNAEYAVVLHAPQPVRDAIDLWGPLGSGQLNLMRRVKNQFDPENRLAPGRFVGGI</sequence>
<evidence type="ECO:0000256" key="4">
    <source>
        <dbReference type="ARBA" id="ARBA00023002"/>
    </source>
</evidence>
<dbReference type="PANTHER" id="PTHR11748">
    <property type="entry name" value="D-LACTATE DEHYDROGENASE"/>
    <property type="match status" value="1"/>
</dbReference>
<dbReference type="OrthoDB" id="9811557at2"/>
<comment type="caution">
    <text evidence="6">The sequence shown here is derived from an EMBL/GenBank/DDBJ whole genome shotgun (WGS) entry which is preliminary data.</text>
</comment>
<dbReference type="InterPro" id="IPR016164">
    <property type="entry name" value="FAD-linked_Oxase-like_C"/>
</dbReference>
<dbReference type="SUPFAM" id="SSF56176">
    <property type="entry name" value="FAD-binding/transporter-associated domain-like"/>
    <property type="match status" value="1"/>
</dbReference>
<evidence type="ECO:0000256" key="2">
    <source>
        <dbReference type="ARBA" id="ARBA00022630"/>
    </source>
</evidence>
<dbReference type="Pfam" id="PF02913">
    <property type="entry name" value="FAD-oxidase_C"/>
    <property type="match status" value="1"/>
</dbReference>